<dbReference type="InterPro" id="IPR005467">
    <property type="entry name" value="His_kinase_dom"/>
</dbReference>
<feature type="domain" description="PAS" evidence="8">
    <location>
        <begin position="1005"/>
        <end position="1052"/>
    </location>
</feature>
<dbReference type="InterPro" id="IPR000700">
    <property type="entry name" value="PAS-assoc_C"/>
</dbReference>
<dbReference type="FunFam" id="3.30.565.10:FF:000006">
    <property type="entry name" value="Sensor histidine kinase WalK"/>
    <property type="match status" value="1"/>
</dbReference>
<dbReference type="InterPro" id="IPR003018">
    <property type="entry name" value="GAF"/>
</dbReference>
<dbReference type="Pfam" id="PF08448">
    <property type="entry name" value="PAS_4"/>
    <property type="match status" value="1"/>
</dbReference>
<accession>V6SMZ8</accession>
<dbReference type="eggNOG" id="COG2203">
    <property type="taxonomic scope" value="Bacteria"/>
</dbReference>
<dbReference type="InterPro" id="IPR001610">
    <property type="entry name" value="PAC"/>
</dbReference>
<comment type="catalytic activity">
    <reaction evidence="1">
        <text>ATP + protein L-histidine = ADP + protein N-phospho-L-histidine.</text>
        <dbReference type="EC" id="2.7.13.3"/>
    </reaction>
</comment>
<dbReference type="Pfam" id="PF01590">
    <property type="entry name" value="GAF"/>
    <property type="match status" value="1"/>
</dbReference>
<dbReference type="CDD" id="cd00082">
    <property type="entry name" value="HisKA"/>
    <property type="match status" value="1"/>
</dbReference>
<evidence type="ECO:0000256" key="6">
    <source>
        <dbReference type="SAM" id="Coils"/>
    </source>
</evidence>
<dbReference type="InterPro" id="IPR000014">
    <property type="entry name" value="PAS"/>
</dbReference>
<protein>
    <recommendedName>
        <fullName evidence="2">histidine kinase</fullName>
        <ecNumber evidence="2">2.7.13.3</ecNumber>
    </recommendedName>
</protein>
<evidence type="ECO:0000259" key="8">
    <source>
        <dbReference type="PROSITE" id="PS50112"/>
    </source>
</evidence>
<feature type="domain" description="Histidine kinase" evidence="7">
    <location>
        <begin position="1276"/>
        <end position="1488"/>
    </location>
</feature>
<dbReference type="InterPro" id="IPR003594">
    <property type="entry name" value="HATPase_dom"/>
</dbReference>
<dbReference type="PROSITE" id="PS50112">
    <property type="entry name" value="PAS"/>
    <property type="match status" value="4"/>
</dbReference>
<dbReference type="SUPFAM" id="SSF47384">
    <property type="entry name" value="Homodimeric domain of signal transducing histidine kinase"/>
    <property type="match status" value="1"/>
</dbReference>
<evidence type="ECO:0000259" key="7">
    <source>
        <dbReference type="PROSITE" id="PS50109"/>
    </source>
</evidence>
<dbReference type="Gene3D" id="3.30.450.20">
    <property type="entry name" value="PAS domain"/>
    <property type="match status" value="7"/>
</dbReference>
<keyword evidence="11" id="KW-1185">Reference proteome</keyword>
<dbReference type="InterPro" id="IPR036097">
    <property type="entry name" value="HisK_dim/P_sf"/>
</dbReference>
<dbReference type="Pfam" id="PF13185">
    <property type="entry name" value="GAF_2"/>
    <property type="match status" value="1"/>
</dbReference>
<evidence type="ECO:0000256" key="2">
    <source>
        <dbReference type="ARBA" id="ARBA00012438"/>
    </source>
</evidence>
<evidence type="ECO:0000259" key="9">
    <source>
        <dbReference type="PROSITE" id="PS50113"/>
    </source>
</evidence>
<dbReference type="Gene3D" id="3.30.565.10">
    <property type="entry name" value="Histidine kinase-like ATPase, C-terminal domain"/>
    <property type="match status" value="1"/>
</dbReference>
<dbReference type="RefSeq" id="WP_023580593.1">
    <property type="nucleotide sequence ID" value="NZ_AVGG01000024.1"/>
</dbReference>
<dbReference type="InterPro" id="IPR029016">
    <property type="entry name" value="GAF-like_dom_sf"/>
</dbReference>
<evidence type="ECO:0000256" key="3">
    <source>
        <dbReference type="ARBA" id="ARBA00022553"/>
    </source>
</evidence>
<feature type="domain" description="PAS" evidence="8">
    <location>
        <begin position="52"/>
        <end position="122"/>
    </location>
</feature>
<evidence type="ECO:0000313" key="11">
    <source>
        <dbReference type="Proteomes" id="UP000018004"/>
    </source>
</evidence>
<feature type="domain" description="PAS" evidence="8">
    <location>
        <begin position="1122"/>
        <end position="1194"/>
    </location>
</feature>
<dbReference type="PROSITE" id="PS50109">
    <property type="entry name" value="HIS_KIN"/>
    <property type="match status" value="1"/>
</dbReference>
<dbReference type="SMART" id="SM00387">
    <property type="entry name" value="HATPase_c"/>
    <property type="match status" value="1"/>
</dbReference>
<keyword evidence="6" id="KW-0175">Coiled coil</keyword>
<feature type="domain" description="PAS" evidence="8">
    <location>
        <begin position="762"/>
        <end position="832"/>
    </location>
</feature>
<dbReference type="OrthoDB" id="9124519at2"/>
<feature type="coiled-coil region" evidence="6">
    <location>
        <begin position="1242"/>
        <end position="1269"/>
    </location>
</feature>
<dbReference type="GO" id="GO:0000155">
    <property type="term" value="F:phosphorelay sensor kinase activity"/>
    <property type="evidence" value="ECO:0007669"/>
    <property type="project" value="InterPro"/>
</dbReference>
<dbReference type="InterPro" id="IPR036890">
    <property type="entry name" value="HATPase_C_sf"/>
</dbReference>
<dbReference type="SUPFAM" id="SSF55781">
    <property type="entry name" value="GAF domain-like"/>
    <property type="match status" value="2"/>
</dbReference>
<dbReference type="STRING" id="1341181.FLJC2902T_30580"/>
<dbReference type="SMART" id="SM00388">
    <property type="entry name" value="HisKA"/>
    <property type="match status" value="1"/>
</dbReference>
<dbReference type="PATRIC" id="fig|1341181.4.peg.3007"/>
<dbReference type="PRINTS" id="PR00344">
    <property type="entry name" value="BCTRLSENSOR"/>
</dbReference>
<dbReference type="EC" id="2.7.13.3" evidence="2"/>
<dbReference type="EMBL" id="AVGG01000024">
    <property type="protein sequence ID" value="ESU25775.1"/>
    <property type="molecule type" value="Genomic_DNA"/>
</dbReference>
<reference evidence="10 11" key="1">
    <citation type="submission" date="2013-08" db="EMBL/GenBank/DDBJ databases">
        <title>Flavobacterium limnosediminis JC2902 genome sequencing.</title>
        <authorList>
            <person name="Lee K."/>
            <person name="Yi H."/>
            <person name="Park S."/>
            <person name="Chun J."/>
        </authorList>
    </citation>
    <scope>NUCLEOTIDE SEQUENCE [LARGE SCALE GENOMIC DNA]</scope>
    <source>
        <strain evidence="10 11">JC2902</strain>
    </source>
</reference>
<dbReference type="Proteomes" id="UP000018004">
    <property type="component" value="Unassembled WGS sequence"/>
</dbReference>
<dbReference type="Gene3D" id="1.10.287.130">
    <property type="match status" value="1"/>
</dbReference>
<dbReference type="InterPro" id="IPR013655">
    <property type="entry name" value="PAS_fold_3"/>
</dbReference>
<sequence>MARTRKEKGIDKLILECDTAKMFFAEEAASSYVVSLKDVTEQVAAQEKLAFSEKRFKALVQQGANITSILDPMGVYLYVSPNYPDNVGYTEEELLGKNAFNYIHPDDVAQIKSDYTRLLSEKRVKSSIYRFKHKNGDWCFFQSVGSNLIDDETIGGIVVNSMDITDQVTMQNELNRSNERSELLMKAGSECIWDFDLVNGELFMNESFKENFGIESKAMHENFEIYKKHLHPADSSHVLDSFFGALEDINQEKWIYEYRMIKSDGAIAHVRDQAIILRDQSGMAYRSVGAIKDVTAEYYYRQFDILEKEIMEYSMSNEVKIRDVITFYIGKLEHLFPDMRASMMRIRNNRLENLASPSLPTDYVNTIEGMLIGNNAGSCGTAAYLKEKVVVTDISTDIRWKDYKKLAEKYGFGACWSYPIFNSDGKVVATVAYYYATPRTPNAIEEQGTERSLRLLSALIEKFEYLNDIRKNNERYELINKASQDAIYEWDILKDQVYWSESFYTVFGYAKNKSVFRNADWNELTHVSDIPRIKKEWADFLADTSQYHWTKEFRFRKADGTYAFVQEIGHLIRDEDGQPLRIIGVLKDVSSVRLDEMQKEQQHQVSQIFKKEVALNQILAEVLEYLTVQGGFQTAEIWLGSTDGKHLNITSKYAQSNKGEQFFKASHVRRLEKGEGLPGYVWQEGHIEIWDAIDRNPLFRRKESAEKAGLKSAMGIPLFDKDRVVGVLVFSADTEDFFSKLFLNHYETLQFYLGDEIKRKQQEEEMFLLFHSAPEIMAVVSPERHFVKVNPAFCSLLGYDESEITGKPFDTFIHPDDLERSVAEYSEAIASKGRVFNSIVRYRTQSGRYRSISWSSSEVFGDERHVFAYGRDVTEVIELQGLLETASKLSRVGGWEVDPVNDVLYWSPMTKAIHEVSDDFQPDTISALNFFREDVREEVRSKVKTAIEKRETFDFEMPIITGKGNERWVRCIGNAEYSDDECVRLYGSFQDIHNQKITEINLQKLFEERNNILESIGDAFFAVDRDWTVTYWNKEAVKVLSRKREEVIGKSLWDSFPESVGSKSHIEYSRAMQKGEVVHFEDYYPPLNQWFEISAYPSEKGLSVYFKDISIRKTAEEAIRESNKRFEKVTEATNDAIWDWDIQTDDFYRSEGFDRLLGYKLERGIDSDVFRKRHFSPDDIEKITENVTKAITDPKTNHWEMEYSMTKKDGTNVYVFDRGAIIRNKNGKAIRMIGAMTDITYRREYEESLKNLNARLEQQTNELMISNKELEQFAYVASHDLQEPLRMVTSFLTQLKRKYSDQLDEKANQYIHFAVDGSLRMRQIILDILEFSRVGKYDESKNKVDLNEIVQEVCQLQHRLILEKQASIHFQHLPVITSYRSPILQVFQNLIGNALKYSRPNVPVVIEVTAEEYPDEWQISVKDNGVGIDKDYHEKIFILFQRLHVREEYKGTGIGLAIVKKILDNLGGKIWVASEEGQGSTFYFTLPK</sequence>
<dbReference type="InterPro" id="IPR003661">
    <property type="entry name" value="HisK_dim/P_dom"/>
</dbReference>
<dbReference type="SMART" id="SM00086">
    <property type="entry name" value="PAC"/>
    <property type="match status" value="6"/>
</dbReference>
<dbReference type="PANTHER" id="PTHR43304:SF1">
    <property type="entry name" value="PAC DOMAIN-CONTAINING PROTEIN"/>
    <property type="match status" value="1"/>
</dbReference>
<keyword evidence="3" id="KW-0597">Phosphoprotein</keyword>
<dbReference type="InterPro" id="IPR013656">
    <property type="entry name" value="PAS_4"/>
</dbReference>
<dbReference type="PANTHER" id="PTHR43304">
    <property type="entry name" value="PHYTOCHROME-LIKE PROTEIN CPH1"/>
    <property type="match status" value="1"/>
</dbReference>
<keyword evidence="5" id="KW-0418">Kinase</keyword>
<organism evidence="10 11">
    <name type="scientific">Flavobacterium limnosediminis JC2902</name>
    <dbReference type="NCBI Taxonomy" id="1341181"/>
    <lineage>
        <taxon>Bacteria</taxon>
        <taxon>Pseudomonadati</taxon>
        <taxon>Bacteroidota</taxon>
        <taxon>Flavobacteriia</taxon>
        <taxon>Flavobacteriales</taxon>
        <taxon>Flavobacteriaceae</taxon>
        <taxon>Flavobacterium</taxon>
    </lineage>
</organism>
<dbReference type="CDD" id="cd00130">
    <property type="entry name" value="PAS"/>
    <property type="match status" value="5"/>
</dbReference>
<dbReference type="eggNOG" id="COG4251">
    <property type="taxonomic scope" value="Bacteria"/>
</dbReference>
<evidence type="ECO:0000256" key="1">
    <source>
        <dbReference type="ARBA" id="ARBA00000085"/>
    </source>
</evidence>
<dbReference type="InterPro" id="IPR004358">
    <property type="entry name" value="Sig_transdc_His_kin-like_C"/>
</dbReference>
<evidence type="ECO:0000313" key="10">
    <source>
        <dbReference type="EMBL" id="ESU25775.1"/>
    </source>
</evidence>
<dbReference type="Pfam" id="PF02518">
    <property type="entry name" value="HATPase_c"/>
    <property type="match status" value="1"/>
</dbReference>
<comment type="caution">
    <text evidence="10">The sequence shown here is derived from an EMBL/GenBank/DDBJ whole genome shotgun (WGS) entry which is preliminary data.</text>
</comment>
<dbReference type="InterPro" id="IPR035965">
    <property type="entry name" value="PAS-like_dom_sf"/>
</dbReference>
<dbReference type="CDD" id="cd16921">
    <property type="entry name" value="HATPase_FilI-like"/>
    <property type="match status" value="1"/>
</dbReference>
<proteinExistence type="predicted"/>
<dbReference type="SMART" id="SM00091">
    <property type="entry name" value="PAS"/>
    <property type="match status" value="6"/>
</dbReference>
<dbReference type="Gene3D" id="3.30.450.40">
    <property type="match status" value="2"/>
</dbReference>
<dbReference type="PROSITE" id="PS50113">
    <property type="entry name" value="PAC"/>
    <property type="match status" value="2"/>
</dbReference>
<evidence type="ECO:0000256" key="4">
    <source>
        <dbReference type="ARBA" id="ARBA00022679"/>
    </source>
</evidence>
<feature type="domain" description="PAC" evidence="9">
    <location>
        <begin position="1199"/>
        <end position="1251"/>
    </location>
</feature>
<dbReference type="Pfam" id="PF08447">
    <property type="entry name" value="PAS_3"/>
    <property type="match status" value="5"/>
</dbReference>
<feature type="domain" description="PAC" evidence="9">
    <location>
        <begin position="549"/>
        <end position="601"/>
    </location>
</feature>
<dbReference type="Pfam" id="PF00512">
    <property type="entry name" value="HisKA"/>
    <property type="match status" value="1"/>
</dbReference>
<name>V6SMZ8_9FLAO</name>
<dbReference type="SUPFAM" id="SSF55785">
    <property type="entry name" value="PYP-like sensor domain (PAS domain)"/>
    <property type="match status" value="7"/>
</dbReference>
<gene>
    <name evidence="10" type="ORF">FLJC2902T_30580</name>
</gene>
<dbReference type="NCBIfam" id="TIGR00229">
    <property type="entry name" value="sensory_box"/>
    <property type="match status" value="5"/>
</dbReference>
<dbReference type="SUPFAM" id="SSF55874">
    <property type="entry name" value="ATPase domain of HSP90 chaperone/DNA topoisomerase II/histidine kinase"/>
    <property type="match status" value="1"/>
</dbReference>
<keyword evidence="4 10" id="KW-0808">Transferase</keyword>
<dbReference type="InterPro" id="IPR052162">
    <property type="entry name" value="Sensor_kinase/Photoreceptor"/>
</dbReference>
<evidence type="ECO:0000256" key="5">
    <source>
        <dbReference type="ARBA" id="ARBA00022777"/>
    </source>
</evidence>